<feature type="domain" description="Pili assembly chaperone C-terminal" evidence="11">
    <location>
        <begin position="172"/>
        <end position="235"/>
    </location>
</feature>
<evidence type="ECO:0000259" key="10">
    <source>
        <dbReference type="Pfam" id="PF00345"/>
    </source>
</evidence>
<dbReference type="Pfam" id="PF00345">
    <property type="entry name" value="PapD_N"/>
    <property type="match status" value="1"/>
</dbReference>
<dbReference type="RefSeq" id="WP_112898580.1">
    <property type="nucleotide sequence ID" value="NZ_CP030750.1"/>
</dbReference>
<keyword evidence="5" id="KW-0574">Periplasm</keyword>
<organism evidence="12 13">
    <name type="scientific">Pseudomonas putida</name>
    <name type="common">Arthrobacter siderocapsulatus</name>
    <dbReference type="NCBI Taxonomy" id="303"/>
    <lineage>
        <taxon>Bacteria</taxon>
        <taxon>Pseudomonadati</taxon>
        <taxon>Pseudomonadota</taxon>
        <taxon>Gammaproteobacteria</taxon>
        <taxon>Pseudomonadales</taxon>
        <taxon>Pseudomonadaceae</taxon>
        <taxon>Pseudomonas</taxon>
    </lineage>
</organism>
<dbReference type="InterPro" id="IPR013783">
    <property type="entry name" value="Ig-like_fold"/>
</dbReference>
<evidence type="ECO:0000256" key="2">
    <source>
        <dbReference type="ARBA" id="ARBA00007399"/>
    </source>
</evidence>
<dbReference type="Pfam" id="PF02753">
    <property type="entry name" value="PapD_C"/>
    <property type="match status" value="1"/>
</dbReference>
<dbReference type="SUPFAM" id="SSF49354">
    <property type="entry name" value="PapD-like"/>
    <property type="match status" value="1"/>
</dbReference>
<sequence>MKLSLSTMGWGSLLAAFLSCTQANASVVIATTRVVYPAESSEVTVRLSNEGRYPSLVQVWVDEGGPEEAEDELQGPFSVTPGLLRLDPGKRQSLRVFHDSRAMPTDRESLYWLNVLDVPPKGGGDNSLQISLRTRIKLFYRPQGLAAKPADAHARLTWRLVRESQGWVLHADNPTPYHVNLAKLEAVHPGSALPASVGHVAPLSSARFALSSAPSRPDAVSQVRYQYLDDYGASREAVAILQFPQGR</sequence>
<name>A0AAD0LA45_PSEPU</name>
<protein>
    <submittedName>
        <fullName evidence="12">Molecular chaperone</fullName>
    </submittedName>
</protein>
<dbReference type="AlphaFoldDB" id="A0AAD0LA45"/>
<dbReference type="GO" id="GO:0071555">
    <property type="term" value="P:cell wall organization"/>
    <property type="evidence" value="ECO:0007669"/>
    <property type="project" value="InterPro"/>
</dbReference>
<dbReference type="InterPro" id="IPR050643">
    <property type="entry name" value="Periplasmic_pilus_chap"/>
</dbReference>
<dbReference type="GO" id="GO:0030288">
    <property type="term" value="C:outer membrane-bounded periplasmic space"/>
    <property type="evidence" value="ECO:0007669"/>
    <property type="project" value="InterPro"/>
</dbReference>
<dbReference type="InterPro" id="IPR008962">
    <property type="entry name" value="PapD-like_sf"/>
</dbReference>
<reference evidence="12 13" key="1">
    <citation type="submission" date="2018-06" db="EMBL/GenBank/DDBJ databases">
        <title>The genome of Pseudomonas putida NX-1, a lignin degrader.</title>
        <authorList>
            <person name="Xu Z."/>
        </authorList>
    </citation>
    <scope>NUCLEOTIDE SEQUENCE [LARGE SCALE GENOMIC DNA]</scope>
    <source>
        <strain evidence="12 13">NX-1</strain>
    </source>
</reference>
<accession>A0AAD0LA45</accession>
<dbReference type="InterPro" id="IPR016148">
    <property type="entry name" value="Pili_assmbl_chaperone_C"/>
</dbReference>
<dbReference type="SUPFAM" id="SSF49584">
    <property type="entry name" value="Periplasmic chaperone C-domain"/>
    <property type="match status" value="1"/>
</dbReference>
<evidence type="ECO:0000256" key="3">
    <source>
        <dbReference type="ARBA" id="ARBA00022558"/>
    </source>
</evidence>
<dbReference type="PROSITE" id="PS51257">
    <property type="entry name" value="PROKAR_LIPOPROTEIN"/>
    <property type="match status" value="1"/>
</dbReference>
<feature type="domain" description="Pili assembly chaperone N-terminal" evidence="10">
    <location>
        <begin position="26"/>
        <end position="145"/>
    </location>
</feature>
<comment type="subcellular location">
    <subcellularLocation>
        <location evidence="1 8">Periplasm</location>
    </subcellularLocation>
</comment>
<comment type="similarity">
    <text evidence="2 8">Belongs to the periplasmic pilus chaperone family.</text>
</comment>
<proteinExistence type="inferred from homology"/>
<evidence type="ECO:0000256" key="8">
    <source>
        <dbReference type="RuleBase" id="RU003918"/>
    </source>
</evidence>
<dbReference type="Gene3D" id="2.60.40.10">
    <property type="entry name" value="Immunoglobulins"/>
    <property type="match status" value="2"/>
</dbReference>
<evidence type="ECO:0000259" key="11">
    <source>
        <dbReference type="Pfam" id="PF02753"/>
    </source>
</evidence>
<evidence type="ECO:0000256" key="1">
    <source>
        <dbReference type="ARBA" id="ARBA00004418"/>
    </source>
</evidence>
<keyword evidence="7" id="KW-0393">Immunoglobulin domain</keyword>
<dbReference type="InterPro" id="IPR016147">
    <property type="entry name" value="Pili_assmbl_chaperone_N"/>
</dbReference>
<gene>
    <name evidence="12" type="ORF">C1S65_16240</name>
</gene>
<dbReference type="PANTHER" id="PTHR30251:SF2">
    <property type="entry name" value="FIMBRIAL CHAPERONE YADV-RELATED"/>
    <property type="match status" value="1"/>
</dbReference>
<evidence type="ECO:0000256" key="9">
    <source>
        <dbReference type="SAM" id="SignalP"/>
    </source>
</evidence>
<dbReference type="InterPro" id="IPR001829">
    <property type="entry name" value="Pili_assmbl_chaperone_bac"/>
</dbReference>
<keyword evidence="6 8" id="KW-0143">Chaperone</keyword>
<feature type="chain" id="PRO_5042283210" evidence="9">
    <location>
        <begin position="26"/>
        <end position="247"/>
    </location>
</feature>
<dbReference type="InterPro" id="IPR018046">
    <property type="entry name" value="Pili_assmbl_chaperone_CS"/>
</dbReference>
<keyword evidence="3" id="KW-1029">Fimbrium biogenesis</keyword>
<dbReference type="InterPro" id="IPR036316">
    <property type="entry name" value="Pili_assmbl_chap_C_dom_sf"/>
</dbReference>
<evidence type="ECO:0000256" key="4">
    <source>
        <dbReference type="ARBA" id="ARBA00022729"/>
    </source>
</evidence>
<dbReference type="EMBL" id="CP030750">
    <property type="protein sequence ID" value="AXA25590.1"/>
    <property type="molecule type" value="Genomic_DNA"/>
</dbReference>
<dbReference type="PANTHER" id="PTHR30251">
    <property type="entry name" value="PILUS ASSEMBLY CHAPERONE"/>
    <property type="match status" value="1"/>
</dbReference>
<evidence type="ECO:0000313" key="12">
    <source>
        <dbReference type="EMBL" id="AXA25590.1"/>
    </source>
</evidence>
<evidence type="ECO:0000313" key="13">
    <source>
        <dbReference type="Proteomes" id="UP000251617"/>
    </source>
</evidence>
<dbReference type="Proteomes" id="UP000251617">
    <property type="component" value="Chromosome"/>
</dbReference>
<feature type="signal peptide" evidence="9">
    <location>
        <begin position="1"/>
        <end position="25"/>
    </location>
</feature>
<evidence type="ECO:0000256" key="7">
    <source>
        <dbReference type="ARBA" id="ARBA00023319"/>
    </source>
</evidence>
<evidence type="ECO:0000256" key="5">
    <source>
        <dbReference type="ARBA" id="ARBA00022764"/>
    </source>
</evidence>
<evidence type="ECO:0000256" key="6">
    <source>
        <dbReference type="ARBA" id="ARBA00023186"/>
    </source>
</evidence>
<keyword evidence="4 9" id="KW-0732">Signal</keyword>
<dbReference type="PROSITE" id="PS00635">
    <property type="entry name" value="PILI_CHAPERONE"/>
    <property type="match status" value="1"/>
</dbReference>
<dbReference type="PRINTS" id="PR00969">
    <property type="entry name" value="CHAPERONPILI"/>
</dbReference>